<keyword evidence="4" id="KW-1185">Reference proteome</keyword>
<dbReference type="Pfam" id="PF20430">
    <property type="entry name" value="Eplus_motif"/>
    <property type="match status" value="1"/>
</dbReference>
<dbReference type="Gene3D" id="1.25.40.10">
    <property type="entry name" value="Tetratricopeptide repeat domain"/>
    <property type="match status" value="1"/>
</dbReference>
<dbReference type="PANTHER" id="PTHR34456:SF13">
    <property type="entry name" value="REVERSE TRANSCRIPTASE DOMAIN-CONTAINING PROTEIN"/>
    <property type="match status" value="1"/>
</dbReference>
<dbReference type="NCBIfam" id="TIGR00756">
    <property type="entry name" value="PPR"/>
    <property type="match status" value="1"/>
</dbReference>
<evidence type="ECO:0000256" key="1">
    <source>
        <dbReference type="ARBA" id="ARBA00022737"/>
    </source>
</evidence>
<dbReference type="PROSITE" id="PS51375">
    <property type="entry name" value="PPR"/>
    <property type="match status" value="1"/>
</dbReference>
<sequence>MNGKSGYVDVARRLLNAMPKPNFVSWNSIVMVLVQNSVFNEALEVFKAMRRTDVKPHQAIRSKVVGYWCRREFAEGTVRYRPFSSVELCKAIKHICCCWSVDLCFKGKGYNMKERDVARTPGCSLIEQRNKTHRFLVGDRFHPEIMRIYLKLEQLFRKIQKFGYKPETEFVLHNVEDDAKEDMIKEHLQKFVSGQPLGYHGSWPTFALSHHILMWWCTEQVHPGVRFTSYTVLGDDVVIADHEVVKVYESA</sequence>
<comment type="caution">
    <text evidence="3">The sequence shown here is derived from an EMBL/GenBank/DDBJ whole genome shotgun (WGS) entry which is preliminary data.</text>
</comment>
<dbReference type="EMBL" id="CACTIH010005477">
    <property type="protein sequence ID" value="CAA2994625.1"/>
    <property type="molecule type" value="Genomic_DNA"/>
</dbReference>
<reference evidence="3 4" key="1">
    <citation type="submission" date="2019-12" db="EMBL/GenBank/DDBJ databases">
        <authorList>
            <person name="Alioto T."/>
            <person name="Alioto T."/>
            <person name="Gomez Garrido J."/>
        </authorList>
    </citation>
    <scope>NUCLEOTIDE SEQUENCE [LARGE SCALE GENOMIC DNA]</scope>
</reference>
<accession>A0A8S0STD3</accession>
<dbReference type="Pfam" id="PF01535">
    <property type="entry name" value="PPR"/>
    <property type="match status" value="1"/>
</dbReference>
<protein>
    <submittedName>
        <fullName evidence="3">Pentatricopeptide repeat-containing At5g40410, mitochondrial</fullName>
    </submittedName>
</protein>
<dbReference type="OrthoDB" id="1050647at2759"/>
<dbReference type="Pfam" id="PF05919">
    <property type="entry name" value="Mitovir_RNA_pol"/>
    <property type="match status" value="1"/>
</dbReference>
<dbReference type="Gramene" id="OE9A024872T1">
    <property type="protein sequence ID" value="OE9A024872C1"/>
    <property type="gene ID" value="OE9A024872"/>
</dbReference>
<dbReference type="InterPro" id="IPR002885">
    <property type="entry name" value="PPR_rpt"/>
</dbReference>
<name>A0A8S0STD3_OLEEU</name>
<dbReference type="InterPro" id="IPR011990">
    <property type="entry name" value="TPR-like_helical_dom_sf"/>
</dbReference>
<organism evidence="3 4">
    <name type="scientific">Olea europaea subsp. europaea</name>
    <dbReference type="NCBI Taxonomy" id="158383"/>
    <lineage>
        <taxon>Eukaryota</taxon>
        <taxon>Viridiplantae</taxon>
        <taxon>Streptophyta</taxon>
        <taxon>Embryophyta</taxon>
        <taxon>Tracheophyta</taxon>
        <taxon>Spermatophyta</taxon>
        <taxon>Magnoliopsida</taxon>
        <taxon>eudicotyledons</taxon>
        <taxon>Gunneridae</taxon>
        <taxon>Pentapetalae</taxon>
        <taxon>asterids</taxon>
        <taxon>lamiids</taxon>
        <taxon>Lamiales</taxon>
        <taxon>Oleaceae</taxon>
        <taxon>Oleeae</taxon>
        <taxon>Olea</taxon>
    </lineage>
</organism>
<evidence type="ECO:0000313" key="3">
    <source>
        <dbReference type="EMBL" id="CAA2994625.1"/>
    </source>
</evidence>
<dbReference type="InterPro" id="IPR008686">
    <property type="entry name" value="RNA_pol_mitovir"/>
</dbReference>
<dbReference type="PANTHER" id="PTHR34456">
    <property type="entry name" value="MITOVIRUS RNA-DEPENDENT RNA POLYMERASE"/>
    <property type="match status" value="1"/>
</dbReference>
<evidence type="ECO:0000313" key="4">
    <source>
        <dbReference type="Proteomes" id="UP000594638"/>
    </source>
</evidence>
<evidence type="ECO:0000256" key="2">
    <source>
        <dbReference type="PROSITE-ProRule" id="PRU00708"/>
    </source>
</evidence>
<dbReference type="Proteomes" id="UP000594638">
    <property type="component" value="Unassembled WGS sequence"/>
</dbReference>
<gene>
    <name evidence="3" type="ORF">OLEA9_A024872</name>
</gene>
<dbReference type="AlphaFoldDB" id="A0A8S0STD3"/>
<feature type="repeat" description="PPR" evidence="2">
    <location>
        <begin position="22"/>
        <end position="56"/>
    </location>
</feature>
<dbReference type="InterPro" id="IPR046849">
    <property type="entry name" value="E2_motif"/>
</dbReference>
<keyword evidence="1" id="KW-0677">Repeat</keyword>
<proteinExistence type="predicted"/>